<dbReference type="InterPro" id="IPR000387">
    <property type="entry name" value="Tyr_Pase_dom"/>
</dbReference>
<dbReference type="PROSITE" id="PS50056">
    <property type="entry name" value="TYR_PHOSPHATASE_2"/>
    <property type="match status" value="1"/>
</dbReference>
<dbReference type="RefSeq" id="WP_254572056.1">
    <property type="nucleotide sequence ID" value="NZ_CP098502.1"/>
</dbReference>
<dbReference type="Proteomes" id="UP001056035">
    <property type="component" value="Chromosome"/>
</dbReference>
<dbReference type="Pfam" id="PF13350">
    <property type="entry name" value="Y_phosphatase3"/>
    <property type="match status" value="1"/>
</dbReference>
<accession>A0ABY5DTL9</accession>
<protein>
    <submittedName>
        <fullName evidence="2">Tyrosine-protein phosphatase</fullName>
    </submittedName>
</protein>
<proteinExistence type="predicted"/>
<gene>
    <name evidence="2" type="ORF">NBH00_03975</name>
</gene>
<keyword evidence="3" id="KW-1185">Reference proteome</keyword>
<name>A0ABY5DTL9_9ACTN</name>
<dbReference type="InterPro" id="IPR016130">
    <property type="entry name" value="Tyr_Pase_AS"/>
</dbReference>
<sequence length="238" mass="24397">MTSMSNVRDVGGLRLADGGTIRAGVLLRSDAPYAGDAAPGLGAWPPRTIVDLRSAREGNGEHPLAIPGAAVHQVPLSADASLDHLLSSAAGSGLVTLYLAMLADAGPRFATIAALAADGPGPVLVHCAAGKDRTGVAIAVLLAAVGVAEEEIVADYAVTQGNMTGVVERFQAAGTFRGQEDLMQRLLERRPEILDAPAAAITEVLATLRAAGGAESWLRAQGAGEETLERLRTRLVAP</sequence>
<evidence type="ECO:0000313" key="3">
    <source>
        <dbReference type="Proteomes" id="UP001056035"/>
    </source>
</evidence>
<dbReference type="Gene3D" id="3.90.190.10">
    <property type="entry name" value="Protein tyrosine phosphatase superfamily"/>
    <property type="match status" value="1"/>
</dbReference>
<dbReference type="PROSITE" id="PS00383">
    <property type="entry name" value="TYR_PHOSPHATASE_1"/>
    <property type="match status" value="1"/>
</dbReference>
<dbReference type="InterPro" id="IPR026893">
    <property type="entry name" value="Tyr/Ser_Pase_IphP-type"/>
</dbReference>
<organism evidence="2 3">
    <name type="scientific">Paraconexibacter antarcticus</name>
    <dbReference type="NCBI Taxonomy" id="2949664"/>
    <lineage>
        <taxon>Bacteria</taxon>
        <taxon>Bacillati</taxon>
        <taxon>Actinomycetota</taxon>
        <taxon>Thermoleophilia</taxon>
        <taxon>Solirubrobacterales</taxon>
        <taxon>Paraconexibacteraceae</taxon>
        <taxon>Paraconexibacter</taxon>
    </lineage>
</organism>
<dbReference type="EMBL" id="CP098502">
    <property type="protein sequence ID" value="UTI65375.1"/>
    <property type="molecule type" value="Genomic_DNA"/>
</dbReference>
<reference evidence="2 3" key="1">
    <citation type="submission" date="2022-06" db="EMBL/GenBank/DDBJ databases">
        <title>Paraconexibacter antarcticus.</title>
        <authorList>
            <person name="Kim C.S."/>
        </authorList>
    </citation>
    <scope>NUCLEOTIDE SEQUENCE [LARGE SCALE GENOMIC DNA]</scope>
    <source>
        <strain evidence="2 3">02-257</strain>
    </source>
</reference>
<evidence type="ECO:0000313" key="2">
    <source>
        <dbReference type="EMBL" id="UTI65375.1"/>
    </source>
</evidence>
<dbReference type="InterPro" id="IPR029021">
    <property type="entry name" value="Prot-tyrosine_phosphatase-like"/>
</dbReference>
<evidence type="ECO:0000259" key="1">
    <source>
        <dbReference type="PROSITE" id="PS50056"/>
    </source>
</evidence>
<feature type="domain" description="Tyrosine specific protein phosphatases" evidence="1">
    <location>
        <begin position="107"/>
        <end position="171"/>
    </location>
</feature>
<dbReference type="SUPFAM" id="SSF52799">
    <property type="entry name" value="(Phosphotyrosine protein) phosphatases II"/>
    <property type="match status" value="1"/>
</dbReference>